<name>A0A0D1ZJS7_EXOME</name>
<evidence type="ECO:0000313" key="2">
    <source>
        <dbReference type="EMBL" id="KIV94204.1"/>
    </source>
</evidence>
<reference evidence="2 3" key="1">
    <citation type="submission" date="2015-01" db="EMBL/GenBank/DDBJ databases">
        <title>The Genome Sequence of Exophiala mesophila CBS40295.</title>
        <authorList>
            <consortium name="The Broad Institute Genomics Platform"/>
            <person name="Cuomo C."/>
            <person name="de Hoog S."/>
            <person name="Gorbushina A."/>
            <person name="Stielow B."/>
            <person name="Teixiera M."/>
            <person name="Abouelleil A."/>
            <person name="Chapman S.B."/>
            <person name="Priest M."/>
            <person name="Young S.K."/>
            <person name="Wortman J."/>
            <person name="Nusbaum C."/>
            <person name="Birren B."/>
        </authorList>
    </citation>
    <scope>NUCLEOTIDE SEQUENCE [LARGE SCALE GENOMIC DNA]</scope>
    <source>
        <strain evidence="2 3">CBS 40295</strain>
    </source>
</reference>
<dbReference type="GeneID" id="27319837"/>
<evidence type="ECO:0000313" key="3">
    <source>
        <dbReference type="Proteomes" id="UP000054302"/>
    </source>
</evidence>
<gene>
    <name evidence="2" type="ORF">PV10_01992</name>
</gene>
<feature type="region of interest" description="Disordered" evidence="1">
    <location>
        <begin position="1"/>
        <end position="24"/>
    </location>
</feature>
<dbReference type="RefSeq" id="XP_016225778.1">
    <property type="nucleotide sequence ID" value="XM_016366260.1"/>
</dbReference>
<organism evidence="2 3">
    <name type="scientific">Exophiala mesophila</name>
    <name type="common">Black yeast-like fungus</name>
    <dbReference type="NCBI Taxonomy" id="212818"/>
    <lineage>
        <taxon>Eukaryota</taxon>
        <taxon>Fungi</taxon>
        <taxon>Dikarya</taxon>
        <taxon>Ascomycota</taxon>
        <taxon>Pezizomycotina</taxon>
        <taxon>Eurotiomycetes</taxon>
        <taxon>Chaetothyriomycetidae</taxon>
        <taxon>Chaetothyriales</taxon>
        <taxon>Herpotrichiellaceae</taxon>
        <taxon>Exophiala</taxon>
    </lineage>
</organism>
<dbReference type="EMBL" id="KN847521">
    <property type="protein sequence ID" value="KIV94204.1"/>
    <property type="molecule type" value="Genomic_DNA"/>
</dbReference>
<dbReference type="OrthoDB" id="5398685at2759"/>
<dbReference type="Proteomes" id="UP000054302">
    <property type="component" value="Unassembled WGS sequence"/>
</dbReference>
<dbReference type="VEuPathDB" id="FungiDB:PV10_01992"/>
<protein>
    <submittedName>
        <fullName evidence="2">Uncharacterized protein</fullName>
    </submittedName>
</protein>
<accession>A0A0D1ZJS7</accession>
<dbReference type="HOGENOM" id="CLU_180188_0_0_1"/>
<dbReference type="AlphaFoldDB" id="A0A0D1ZJS7"/>
<evidence type="ECO:0000256" key="1">
    <source>
        <dbReference type="SAM" id="MobiDB-lite"/>
    </source>
</evidence>
<proteinExistence type="predicted"/>
<sequence length="84" mass="8990">MAQEDSKKTASRVSDSIPPPPQLEAQSLNSEMAKAFQELARGETTATALETKLDGIESRIDELLASVEATLPKELASDTSKSNN</sequence>
<keyword evidence="3" id="KW-1185">Reference proteome</keyword>